<keyword evidence="2" id="KW-1185">Reference proteome</keyword>
<gene>
    <name evidence="1" type="ORF">NDU88_001501</name>
</gene>
<evidence type="ECO:0000313" key="2">
    <source>
        <dbReference type="Proteomes" id="UP001066276"/>
    </source>
</evidence>
<dbReference type="EMBL" id="JANPWB010000004">
    <property type="protein sequence ID" value="KAJ1192189.1"/>
    <property type="molecule type" value="Genomic_DNA"/>
</dbReference>
<comment type="caution">
    <text evidence="1">The sequence shown here is derived from an EMBL/GenBank/DDBJ whole genome shotgun (WGS) entry which is preliminary data.</text>
</comment>
<dbReference type="Proteomes" id="UP001066276">
    <property type="component" value="Chromosome 2_2"/>
</dbReference>
<organism evidence="1 2">
    <name type="scientific">Pleurodeles waltl</name>
    <name type="common">Iberian ribbed newt</name>
    <dbReference type="NCBI Taxonomy" id="8319"/>
    <lineage>
        <taxon>Eukaryota</taxon>
        <taxon>Metazoa</taxon>
        <taxon>Chordata</taxon>
        <taxon>Craniata</taxon>
        <taxon>Vertebrata</taxon>
        <taxon>Euteleostomi</taxon>
        <taxon>Amphibia</taxon>
        <taxon>Batrachia</taxon>
        <taxon>Caudata</taxon>
        <taxon>Salamandroidea</taxon>
        <taxon>Salamandridae</taxon>
        <taxon>Pleurodelinae</taxon>
        <taxon>Pleurodeles</taxon>
    </lineage>
</organism>
<dbReference type="AlphaFoldDB" id="A0AAV7UW88"/>
<accession>A0AAV7UW88</accession>
<name>A0AAV7UW88_PLEWA</name>
<evidence type="ECO:0000313" key="1">
    <source>
        <dbReference type="EMBL" id="KAJ1192189.1"/>
    </source>
</evidence>
<protein>
    <submittedName>
        <fullName evidence="1">Uncharacterized protein</fullName>
    </submittedName>
</protein>
<proteinExistence type="predicted"/>
<reference evidence="1" key="1">
    <citation type="journal article" date="2022" name="bioRxiv">
        <title>Sequencing and chromosome-scale assembly of the giantPleurodeles waltlgenome.</title>
        <authorList>
            <person name="Brown T."/>
            <person name="Elewa A."/>
            <person name="Iarovenko S."/>
            <person name="Subramanian E."/>
            <person name="Araus A.J."/>
            <person name="Petzold A."/>
            <person name="Susuki M."/>
            <person name="Suzuki K.-i.T."/>
            <person name="Hayashi T."/>
            <person name="Toyoda A."/>
            <person name="Oliveira C."/>
            <person name="Osipova E."/>
            <person name="Leigh N.D."/>
            <person name="Simon A."/>
            <person name="Yun M.H."/>
        </authorList>
    </citation>
    <scope>NUCLEOTIDE SEQUENCE</scope>
    <source>
        <strain evidence="1">20211129_DDA</strain>
        <tissue evidence="1">Liver</tissue>
    </source>
</reference>
<sequence>MIPPTNQTTPEDKLDHILQEICDSRASVELQLGTLIININIIRDDLCKLSGRVQTMEKMLTTLVLGLAEQATMLSQLRRQVEQLQERAEDAEG</sequence>